<dbReference type="CDD" id="cd02019">
    <property type="entry name" value="NK"/>
    <property type="match status" value="1"/>
</dbReference>
<sequence>MIIAVEGPSAAGKTTWCRKAVDEFIGEYVPTGVEPDGSDPEHQARYWTGVNADRWSQAIELEHRAGLAVCDSDPLKLHYSWCLARIGAAPISRFLHELTFVREAMSRRQLGFADAILVTLPSEAVLRRQKDGDATRSRRTFELHARLRGPLEQWYRSMDRLRPGAVIWDLQTTAVGDLSTTLRPDRRYDVELLDALVFELPRIG</sequence>
<reference evidence="1 2" key="1">
    <citation type="submission" date="2018-07" db="EMBL/GenBank/DDBJ databases">
        <title>Brachybacteriurn paraconglorneratum KCTC 9916.</title>
        <authorList>
            <person name="Li Y."/>
        </authorList>
    </citation>
    <scope>NUCLEOTIDE SEQUENCE [LARGE SCALE GENOMIC DNA]</scope>
    <source>
        <strain evidence="1 2">KCTC 9916</strain>
    </source>
</reference>
<protein>
    <recommendedName>
        <fullName evidence="3">Thymidylate kinase</fullName>
    </recommendedName>
</protein>
<dbReference type="AlphaFoldDB" id="A0A3R8QL57"/>
<dbReference type="Proteomes" id="UP000274327">
    <property type="component" value="Unassembled WGS sequence"/>
</dbReference>
<comment type="caution">
    <text evidence="1">The sequence shown here is derived from an EMBL/GenBank/DDBJ whole genome shotgun (WGS) entry which is preliminary data.</text>
</comment>
<evidence type="ECO:0008006" key="3">
    <source>
        <dbReference type="Google" id="ProtNLM"/>
    </source>
</evidence>
<dbReference type="EMBL" id="QOCI01000023">
    <property type="protein sequence ID" value="RRR16964.1"/>
    <property type="molecule type" value="Genomic_DNA"/>
</dbReference>
<dbReference type="SUPFAM" id="SSF52540">
    <property type="entry name" value="P-loop containing nucleoside triphosphate hydrolases"/>
    <property type="match status" value="1"/>
</dbReference>
<organism evidence="1 2">
    <name type="scientific">Brachybacterium paraconglomeratum</name>
    <dbReference type="NCBI Taxonomy" id="173362"/>
    <lineage>
        <taxon>Bacteria</taxon>
        <taxon>Bacillati</taxon>
        <taxon>Actinomycetota</taxon>
        <taxon>Actinomycetes</taxon>
        <taxon>Micrococcales</taxon>
        <taxon>Dermabacteraceae</taxon>
        <taxon>Brachybacterium</taxon>
    </lineage>
</organism>
<gene>
    <name evidence="1" type="ORF">DS079_16805</name>
</gene>
<dbReference type="GeneID" id="78122671"/>
<evidence type="ECO:0000313" key="1">
    <source>
        <dbReference type="EMBL" id="RRR16964.1"/>
    </source>
</evidence>
<dbReference type="RefSeq" id="WP_126988899.1">
    <property type="nucleotide sequence ID" value="NZ_JBIVQM010000003.1"/>
</dbReference>
<proteinExistence type="predicted"/>
<keyword evidence="2" id="KW-1185">Reference proteome</keyword>
<dbReference type="InterPro" id="IPR027417">
    <property type="entry name" value="P-loop_NTPase"/>
</dbReference>
<evidence type="ECO:0000313" key="2">
    <source>
        <dbReference type="Proteomes" id="UP000274327"/>
    </source>
</evidence>
<name>A0A3R8QL57_9MICO</name>
<accession>A0A3R8QL57</accession>